<keyword evidence="2" id="KW-1185">Reference proteome</keyword>
<dbReference type="EMBL" id="CM055098">
    <property type="protein sequence ID" value="KAJ7548331.1"/>
    <property type="molecule type" value="Genomic_DNA"/>
</dbReference>
<accession>A0ACC2D287</accession>
<evidence type="ECO:0000313" key="2">
    <source>
        <dbReference type="Proteomes" id="UP001162992"/>
    </source>
</evidence>
<dbReference type="Proteomes" id="UP001162992">
    <property type="component" value="Chromosome 7"/>
</dbReference>
<comment type="caution">
    <text evidence="1">The sequence shown here is derived from an EMBL/GenBank/DDBJ whole genome shotgun (WGS) entry which is preliminary data.</text>
</comment>
<evidence type="ECO:0000313" key="1">
    <source>
        <dbReference type="EMBL" id="KAJ7548331.1"/>
    </source>
</evidence>
<gene>
    <name evidence="1" type="ORF">O6H91_07G007300</name>
</gene>
<name>A0ACC2D287_DIPCM</name>
<sequence>MSWGWAMFLVVAPPPPPRQTDDLLLIQMSGGWAMFLIVAPPPPQTTTKLLAASSSSSSGRAAAAFDQLLLLRARAKGAGGAAAALAGACAIKVCRKFWANVIWRTRIQVSCGSGVVRWSRSNMDSGSDKEAVVEGASLKASTSSENDRWKDAISRARFGKPIIVEPRAEHLASIVWLHGLGDNGFSWASILEMLPLPNVRWIVPTAPVRPVAINGGFPCTAWFDVADLSEDGPDDLKGLDLSTAFVANLLSKEPPEIKLAVGGFSQGAATALFAVTRSVIGKYSDGTPFPLMIDSAVGLSGWLPSSKSIRSQEVNSNEFARLAAELPIFLAHGTRDYIVSFKFGEMSAQLLQKVGFSKTIFRPYKGMDHSTTPQELDEVCNWLREVLELQS</sequence>
<organism evidence="1 2">
    <name type="scientific">Diphasiastrum complanatum</name>
    <name type="common">Issler's clubmoss</name>
    <name type="synonym">Lycopodium complanatum</name>
    <dbReference type="NCBI Taxonomy" id="34168"/>
    <lineage>
        <taxon>Eukaryota</taxon>
        <taxon>Viridiplantae</taxon>
        <taxon>Streptophyta</taxon>
        <taxon>Embryophyta</taxon>
        <taxon>Tracheophyta</taxon>
        <taxon>Lycopodiopsida</taxon>
        <taxon>Lycopodiales</taxon>
        <taxon>Lycopodiaceae</taxon>
        <taxon>Lycopodioideae</taxon>
        <taxon>Diphasiastrum</taxon>
    </lineage>
</organism>
<protein>
    <submittedName>
        <fullName evidence="1">Uncharacterized protein</fullName>
    </submittedName>
</protein>
<proteinExistence type="predicted"/>
<reference evidence="2" key="1">
    <citation type="journal article" date="2024" name="Proc. Natl. Acad. Sci. U.S.A.">
        <title>Extraordinary preservation of gene collinearity over three hundred million years revealed in homosporous lycophytes.</title>
        <authorList>
            <person name="Li C."/>
            <person name="Wickell D."/>
            <person name="Kuo L.Y."/>
            <person name="Chen X."/>
            <person name="Nie B."/>
            <person name="Liao X."/>
            <person name="Peng D."/>
            <person name="Ji J."/>
            <person name="Jenkins J."/>
            <person name="Williams M."/>
            <person name="Shu S."/>
            <person name="Plott C."/>
            <person name="Barry K."/>
            <person name="Rajasekar S."/>
            <person name="Grimwood J."/>
            <person name="Han X."/>
            <person name="Sun S."/>
            <person name="Hou Z."/>
            <person name="He W."/>
            <person name="Dai G."/>
            <person name="Sun C."/>
            <person name="Schmutz J."/>
            <person name="Leebens-Mack J.H."/>
            <person name="Li F.W."/>
            <person name="Wang L."/>
        </authorList>
    </citation>
    <scope>NUCLEOTIDE SEQUENCE [LARGE SCALE GENOMIC DNA]</scope>
    <source>
        <strain evidence="2">cv. PW_Plant_1</strain>
    </source>
</reference>